<dbReference type="Gene3D" id="2.60.40.1120">
    <property type="entry name" value="Carboxypeptidase-like, regulatory domain"/>
    <property type="match status" value="1"/>
</dbReference>
<dbReference type="CDD" id="cd10317">
    <property type="entry name" value="RGL4_C"/>
    <property type="match status" value="1"/>
</dbReference>
<dbReference type="InterPro" id="IPR029413">
    <property type="entry name" value="RG-lyase_II"/>
</dbReference>
<dbReference type="AlphaFoldDB" id="A0A9P6HXT3"/>
<dbReference type="InterPro" id="IPR051850">
    <property type="entry name" value="Polysacch_Lyase_4"/>
</dbReference>
<protein>
    <recommendedName>
        <fullName evidence="9">Rhamnogalacturonan endolyase</fullName>
    </recommendedName>
</protein>
<dbReference type="GeneID" id="62166157"/>
<dbReference type="SUPFAM" id="SSF49785">
    <property type="entry name" value="Galactose-binding domain-like"/>
    <property type="match status" value="1"/>
</dbReference>
<dbReference type="CDD" id="cd10320">
    <property type="entry name" value="RGL4_N"/>
    <property type="match status" value="1"/>
</dbReference>
<evidence type="ECO:0000313" key="8">
    <source>
        <dbReference type="Proteomes" id="UP000781932"/>
    </source>
</evidence>
<reference evidence="7" key="1">
    <citation type="submission" date="2020-03" db="EMBL/GenBank/DDBJ databases">
        <authorList>
            <person name="He L."/>
        </authorList>
    </citation>
    <scope>NUCLEOTIDE SEQUENCE</scope>
    <source>
        <strain evidence="7">CkLH20</strain>
    </source>
</reference>
<evidence type="ECO:0000256" key="1">
    <source>
        <dbReference type="ARBA" id="ARBA00022729"/>
    </source>
</evidence>
<evidence type="ECO:0000256" key="4">
    <source>
        <dbReference type="SAM" id="SignalP"/>
    </source>
</evidence>
<dbReference type="EMBL" id="JAATWM020000040">
    <property type="protein sequence ID" value="KAF9872032.1"/>
    <property type="molecule type" value="Genomic_DNA"/>
</dbReference>
<keyword evidence="8" id="KW-1185">Reference proteome</keyword>
<accession>A0A9P6HXT3</accession>
<dbReference type="Pfam" id="PF14686">
    <property type="entry name" value="fn3_3"/>
    <property type="match status" value="1"/>
</dbReference>
<dbReference type="RefSeq" id="XP_038741493.1">
    <property type="nucleotide sequence ID" value="XM_038893083.1"/>
</dbReference>
<dbReference type="InterPro" id="IPR008979">
    <property type="entry name" value="Galactose-bd-like_sf"/>
</dbReference>
<feature type="domain" description="Rhamnogalacturonan lyase" evidence="5">
    <location>
        <begin position="400"/>
        <end position="567"/>
    </location>
</feature>
<evidence type="ECO:0000259" key="5">
    <source>
        <dbReference type="Pfam" id="PF14683"/>
    </source>
</evidence>
<gene>
    <name evidence="7" type="ORF">CkaCkLH20_10369</name>
</gene>
<dbReference type="CDD" id="cd10316">
    <property type="entry name" value="RGL4_M"/>
    <property type="match status" value="1"/>
</dbReference>
<evidence type="ECO:0000313" key="7">
    <source>
        <dbReference type="EMBL" id="KAF9872032.1"/>
    </source>
</evidence>
<evidence type="ECO:0000256" key="3">
    <source>
        <dbReference type="ARBA" id="ARBA00023326"/>
    </source>
</evidence>
<dbReference type="OrthoDB" id="1179585at2759"/>
<reference evidence="7" key="2">
    <citation type="submission" date="2020-11" db="EMBL/GenBank/DDBJ databases">
        <title>Whole genome sequencing of Colletotrichum sp.</title>
        <authorList>
            <person name="Li H."/>
        </authorList>
    </citation>
    <scope>NUCLEOTIDE SEQUENCE</scope>
    <source>
        <strain evidence="7">CkLH20</strain>
    </source>
</reference>
<organism evidence="7 8">
    <name type="scientific">Colletotrichum karsti</name>
    <dbReference type="NCBI Taxonomy" id="1095194"/>
    <lineage>
        <taxon>Eukaryota</taxon>
        <taxon>Fungi</taxon>
        <taxon>Dikarya</taxon>
        <taxon>Ascomycota</taxon>
        <taxon>Pezizomycotina</taxon>
        <taxon>Sordariomycetes</taxon>
        <taxon>Hypocreomycetidae</taxon>
        <taxon>Glomerellales</taxon>
        <taxon>Glomerellaceae</taxon>
        <taxon>Colletotrichum</taxon>
        <taxon>Colletotrichum boninense species complex</taxon>
    </lineage>
</organism>
<sequence length="569" mass="64050">MLLFITLLALASISSAKPFLEQTSDGNWNYGNDVWNATQRKSSRTDKLWYKNKELIGRSVGHYYSSSVAGNNFTITSAHKTQEGDLDGVPYLDFYFESQAGEQHWVIFEGQHGAYQYFVTTGMINPGEFRSLWRLDNRTFTHGHNSVRDKALPSLEDHLTGEFVFDSTYKRPDGTYITKYDFADFIHNFDYYGVYGEGFGSWYIHAGKDYFNGDHLRQELTVHREVNTGDVVQLNMLHGVHFFGPRNITLLERKLYGPWLWYLNSGSSTDAAKIATQGKANWPYSWLENDSYHSRGTLKGRLVLSDGRSASKAAVFLGDDSATLSTLRQGRAYYYNFYTDDDGYFEVGNIRSGTYGLVAWSNGSSIADVGTNYTTYGVKIGADETTDLGSLNWEVSNRTTIFRLGDFDRTTYGFKFGGAPREYGLTELCPAELVYEVGTSTATDWCYAQTKKGNWTIKFPIQEQSSAKEVKLILSLAAYSQGGNFHILVNDNQIATINSSTLSNDGALYRSCTVAGEWRYLEYAVDASVLRVGDTNTVTIWLYDNTGKNSETMGTTQRGPMYDAIALEW</sequence>
<dbReference type="PANTHER" id="PTHR32018">
    <property type="entry name" value="RHAMNOGALACTURONATE LYASE FAMILY PROTEIN"/>
    <property type="match status" value="1"/>
</dbReference>
<keyword evidence="2" id="KW-0119">Carbohydrate metabolism</keyword>
<comment type="caution">
    <text evidence="7">The sequence shown here is derived from an EMBL/GenBank/DDBJ whole genome shotgun (WGS) entry which is preliminary data.</text>
</comment>
<dbReference type="InterPro" id="IPR014718">
    <property type="entry name" value="GH-type_carb-bd"/>
</dbReference>
<keyword evidence="1 4" id="KW-0732">Signal</keyword>
<dbReference type="Gene3D" id="2.70.98.10">
    <property type="match status" value="1"/>
</dbReference>
<dbReference type="Pfam" id="PF14683">
    <property type="entry name" value="CBM-like"/>
    <property type="match status" value="1"/>
</dbReference>
<feature type="chain" id="PRO_5040381473" description="Rhamnogalacturonan endolyase" evidence="4">
    <location>
        <begin position="17"/>
        <end position="569"/>
    </location>
</feature>
<dbReference type="InterPro" id="IPR029411">
    <property type="entry name" value="RG-lyase_III"/>
</dbReference>
<dbReference type="InterPro" id="IPR013784">
    <property type="entry name" value="Carb-bd-like_fold"/>
</dbReference>
<dbReference type="GO" id="GO:0000272">
    <property type="term" value="P:polysaccharide catabolic process"/>
    <property type="evidence" value="ECO:0007669"/>
    <property type="project" value="UniProtKB-KW"/>
</dbReference>
<feature type="signal peptide" evidence="4">
    <location>
        <begin position="1"/>
        <end position="16"/>
    </location>
</feature>
<keyword evidence="3" id="KW-0624">Polysaccharide degradation</keyword>
<name>A0A9P6HXT3_9PEZI</name>
<proteinExistence type="predicted"/>
<dbReference type="GO" id="GO:0030246">
    <property type="term" value="F:carbohydrate binding"/>
    <property type="evidence" value="ECO:0007669"/>
    <property type="project" value="InterPro"/>
</dbReference>
<evidence type="ECO:0000256" key="2">
    <source>
        <dbReference type="ARBA" id="ARBA00023277"/>
    </source>
</evidence>
<dbReference type="Gene3D" id="2.60.120.260">
    <property type="entry name" value="Galactose-binding domain-like"/>
    <property type="match status" value="1"/>
</dbReference>
<evidence type="ECO:0000259" key="6">
    <source>
        <dbReference type="Pfam" id="PF14686"/>
    </source>
</evidence>
<dbReference type="PANTHER" id="PTHR32018:SF1">
    <property type="entry name" value="RHAMNOGALACTURONAN ENDOLYASE"/>
    <property type="match status" value="1"/>
</dbReference>
<dbReference type="SUPFAM" id="SSF49452">
    <property type="entry name" value="Starch-binding domain-like"/>
    <property type="match status" value="1"/>
</dbReference>
<dbReference type="Proteomes" id="UP000781932">
    <property type="component" value="Unassembled WGS sequence"/>
</dbReference>
<feature type="domain" description="Rhamnogalacturonan lyase" evidence="6">
    <location>
        <begin position="311"/>
        <end position="387"/>
    </location>
</feature>
<evidence type="ECO:0008006" key="9">
    <source>
        <dbReference type="Google" id="ProtNLM"/>
    </source>
</evidence>